<dbReference type="InterPro" id="IPR011009">
    <property type="entry name" value="Kinase-like_dom_sf"/>
</dbReference>
<dbReference type="InterPro" id="IPR000719">
    <property type="entry name" value="Prot_kinase_dom"/>
</dbReference>
<dbReference type="PANTHER" id="PTHR27001">
    <property type="entry name" value="OS01G0253100 PROTEIN"/>
    <property type="match status" value="1"/>
</dbReference>
<dbReference type="EMBL" id="CP111017">
    <property type="protein sequence ID" value="WAR08178.1"/>
    <property type="molecule type" value="Genomic_DNA"/>
</dbReference>
<proteinExistence type="predicted"/>
<keyword evidence="1" id="KW-0547">Nucleotide-binding</keyword>
<gene>
    <name evidence="4" type="ORF">MAR_018136</name>
</gene>
<evidence type="ECO:0000313" key="4">
    <source>
        <dbReference type="EMBL" id="WAR08178.1"/>
    </source>
</evidence>
<sequence length="191" mass="21789">MEQRGSTCLEQCVLHFAIVPQLAFYRDEDQISFISPFFRGGNLVKAKELSWKDRLRILYHIACAIDYLHNPPCDGRAPVAHGGICRKNIVLDEQNNARLLYYGPSGIGEACSTGDIEREKAKDWNDFKQDTEANLGNQSKSDEPFCNELKHDQCLPEIKIQMCVGCLWNWRYNPVKCHSCDQPKIQSPVGR</sequence>
<feature type="domain" description="Protein kinase" evidence="3">
    <location>
        <begin position="1"/>
        <end position="191"/>
    </location>
</feature>
<dbReference type="SUPFAM" id="SSF56112">
    <property type="entry name" value="Protein kinase-like (PK-like)"/>
    <property type="match status" value="1"/>
</dbReference>
<reference evidence="4" key="1">
    <citation type="submission" date="2022-11" db="EMBL/GenBank/DDBJ databases">
        <title>Centuries of genome instability and evolution in soft-shell clam transmissible cancer (bioRxiv).</title>
        <authorList>
            <person name="Hart S.F.M."/>
            <person name="Yonemitsu M.A."/>
            <person name="Giersch R.M."/>
            <person name="Beal B.F."/>
            <person name="Arriagada G."/>
            <person name="Davis B.W."/>
            <person name="Ostrander E.A."/>
            <person name="Goff S.P."/>
            <person name="Metzger M.J."/>
        </authorList>
    </citation>
    <scope>NUCLEOTIDE SEQUENCE</scope>
    <source>
        <strain evidence="4">MELC-2E11</strain>
        <tissue evidence="4">Siphon/mantle</tissue>
    </source>
</reference>
<evidence type="ECO:0000313" key="5">
    <source>
        <dbReference type="Proteomes" id="UP001164746"/>
    </source>
</evidence>
<dbReference type="PANTHER" id="PTHR27001:SF585">
    <property type="entry name" value="OS02G0648100 PROTEIN"/>
    <property type="match status" value="1"/>
</dbReference>
<dbReference type="Gene3D" id="1.10.510.10">
    <property type="entry name" value="Transferase(Phosphotransferase) domain 1"/>
    <property type="match status" value="1"/>
</dbReference>
<evidence type="ECO:0000256" key="1">
    <source>
        <dbReference type="ARBA" id="ARBA00022741"/>
    </source>
</evidence>
<dbReference type="Proteomes" id="UP001164746">
    <property type="component" value="Chromosome 6"/>
</dbReference>
<keyword evidence="5" id="KW-1185">Reference proteome</keyword>
<evidence type="ECO:0000256" key="2">
    <source>
        <dbReference type="ARBA" id="ARBA00022840"/>
    </source>
</evidence>
<name>A0ABY7EDV2_MYAAR</name>
<organism evidence="4 5">
    <name type="scientific">Mya arenaria</name>
    <name type="common">Soft-shell clam</name>
    <dbReference type="NCBI Taxonomy" id="6604"/>
    <lineage>
        <taxon>Eukaryota</taxon>
        <taxon>Metazoa</taxon>
        <taxon>Spiralia</taxon>
        <taxon>Lophotrochozoa</taxon>
        <taxon>Mollusca</taxon>
        <taxon>Bivalvia</taxon>
        <taxon>Autobranchia</taxon>
        <taxon>Heteroconchia</taxon>
        <taxon>Euheterodonta</taxon>
        <taxon>Imparidentia</taxon>
        <taxon>Neoheterodontei</taxon>
        <taxon>Myida</taxon>
        <taxon>Myoidea</taxon>
        <taxon>Myidae</taxon>
        <taxon>Mya</taxon>
    </lineage>
</organism>
<dbReference type="PROSITE" id="PS50011">
    <property type="entry name" value="PROTEIN_KINASE_DOM"/>
    <property type="match status" value="1"/>
</dbReference>
<keyword evidence="2" id="KW-0067">ATP-binding</keyword>
<protein>
    <recommendedName>
        <fullName evidence="3">Protein kinase domain-containing protein</fullName>
    </recommendedName>
</protein>
<evidence type="ECO:0000259" key="3">
    <source>
        <dbReference type="PROSITE" id="PS50011"/>
    </source>
</evidence>
<accession>A0ABY7EDV2</accession>